<dbReference type="Pfam" id="PF14856">
    <property type="entry name" value="Hce2"/>
    <property type="match status" value="1"/>
</dbReference>
<comment type="caution">
    <text evidence="2">The sequence shown here is derived from an EMBL/GenBank/DDBJ whole genome shotgun (WGS) entry which is preliminary data.</text>
</comment>
<organism evidence="2 3">
    <name type="scientific">Immersiella caudata</name>
    <dbReference type="NCBI Taxonomy" id="314043"/>
    <lineage>
        <taxon>Eukaryota</taxon>
        <taxon>Fungi</taxon>
        <taxon>Dikarya</taxon>
        <taxon>Ascomycota</taxon>
        <taxon>Pezizomycotina</taxon>
        <taxon>Sordariomycetes</taxon>
        <taxon>Sordariomycetidae</taxon>
        <taxon>Sordariales</taxon>
        <taxon>Lasiosphaeriaceae</taxon>
        <taxon>Immersiella</taxon>
    </lineage>
</organism>
<evidence type="ECO:0000259" key="1">
    <source>
        <dbReference type="Pfam" id="PF14856"/>
    </source>
</evidence>
<sequence length="166" mass="18183">MVVAHYNSIQPHQNKYLLNLKMKFLTITALITAATAAPTTLTPRADSCGPYGDIISTATEFSPLIADCQALSASNLPEPWIPSEANLAFDFKHGTCGFKARFDPDAGSLPMSEMVVDPLDVSLVIDHLIENYAVDGKISAKGNFMCLKAGWKSQTGWTRWEVYKVE</sequence>
<evidence type="ECO:0000313" key="3">
    <source>
        <dbReference type="Proteomes" id="UP001175000"/>
    </source>
</evidence>
<dbReference type="EMBL" id="JAULSU010000004">
    <property type="protein sequence ID" value="KAK0618878.1"/>
    <property type="molecule type" value="Genomic_DNA"/>
</dbReference>
<accession>A0AA40BZ76</accession>
<name>A0AA40BZ76_9PEZI</name>
<dbReference type="InterPro" id="IPR029226">
    <property type="entry name" value="Ecp2-like"/>
</dbReference>
<proteinExistence type="predicted"/>
<protein>
    <recommendedName>
        <fullName evidence="1">Ecp2 effector protein-like domain-containing protein</fullName>
    </recommendedName>
</protein>
<keyword evidence="3" id="KW-1185">Reference proteome</keyword>
<feature type="domain" description="Ecp2 effector protein-like" evidence="1">
    <location>
        <begin position="54"/>
        <end position="146"/>
    </location>
</feature>
<gene>
    <name evidence="2" type="ORF">B0T14DRAFT_518201</name>
</gene>
<evidence type="ECO:0000313" key="2">
    <source>
        <dbReference type="EMBL" id="KAK0618878.1"/>
    </source>
</evidence>
<dbReference type="Proteomes" id="UP001175000">
    <property type="component" value="Unassembled WGS sequence"/>
</dbReference>
<reference evidence="2" key="1">
    <citation type="submission" date="2023-06" db="EMBL/GenBank/DDBJ databases">
        <title>Genome-scale phylogeny and comparative genomics of the fungal order Sordariales.</title>
        <authorList>
            <consortium name="Lawrence Berkeley National Laboratory"/>
            <person name="Hensen N."/>
            <person name="Bonometti L."/>
            <person name="Westerberg I."/>
            <person name="Brannstrom I.O."/>
            <person name="Guillou S."/>
            <person name="Cros-Aarteil S."/>
            <person name="Calhoun S."/>
            <person name="Haridas S."/>
            <person name="Kuo A."/>
            <person name="Mondo S."/>
            <person name="Pangilinan J."/>
            <person name="Riley R."/>
            <person name="Labutti K."/>
            <person name="Andreopoulos B."/>
            <person name="Lipzen A."/>
            <person name="Chen C."/>
            <person name="Yanf M."/>
            <person name="Daum C."/>
            <person name="Ng V."/>
            <person name="Clum A."/>
            <person name="Steindorff A."/>
            <person name="Ohm R."/>
            <person name="Martin F."/>
            <person name="Silar P."/>
            <person name="Natvig D."/>
            <person name="Lalanne C."/>
            <person name="Gautier V."/>
            <person name="Ament-Velasquez S.L."/>
            <person name="Kruys A."/>
            <person name="Hutchinson M.I."/>
            <person name="Powell A.J."/>
            <person name="Barry K."/>
            <person name="Miller A.N."/>
            <person name="Grigoriev I.V."/>
            <person name="Debuchy R."/>
            <person name="Gladieux P."/>
            <person name="Thoren M.H."/>
            <person name="Johannesson H."/>
        </authorList>
    </citation>
    <scope>NUCLEOTIDE SEQUENCE</scope>
    <source>
        <strain evidence="2">CBS 606.72</strain>
    </source>
</reference>
<dbReference type="AlphaFoldDB" id="A0AA40BZ76"/>